<dbReference type="EMBL" id="JAGGLC010000003">
    <property type="protein sequence ID" value="MBP1987240.1"/>
    <property type="molecule type" value="Genomic_DNA"/>
</dbReference>
<evidence type="ECO:0000256" key="1">
    <source>
        <dbReference type="SAM" id="MobiDB-lite"/>
    </source>
</evidence>
<feature type="compositionally biased region" description="Basic and acidic residues" evidence="1">
    <location>
        <begin position="28"/>
        <end position="38"/>
    </location>
</feature>
<organism evidence="2 3">
    <name type="scientific">Halolamina salifodinae</name>
    <dbReference type="NCBI Taxonomy" id="1202767"/>
    <lineage>
        <taxon>Archaea</taxon>
        <taxon>Methanobacteriati</taxon>
        <taxon>Methanobacteriota</taxon>
        <taxon>Stenosarchaea group</taxon>
        <taxon>Halobacteria</taxon>
        <taxon>Halobacteriales</taxon>
        <taxon>Haloferacaceae</taxon>
    </lineage>
</organism>
<dbReference type="RefSeq" id="WP_209491506.1">
    <property type="nucleotide sequence ID" value="NZ_JAGGLC010000003.1"/>
</dbReference>
<sequence>MDQQTNGHAENGHAQPAKNPANGQSTSRTEDWQPRTWDRNAAQGGMNYGDHPAGDLLSTLARSGAPPDAAKLFASELNQDHLLSKLDEAELWYRRHELNINLDLLLASAPPSESIWQGPRRDAAGLEGKPWAFTPKEIHEARDTRDAAYERNARSRDGWQQKLLAEQQSERRIVEERDDNSDGLLSKLVG</sequence>
<dbReference type="Proteomes" id="UP000823736">
    <property type="component" value="Unassembled WGS sequence"/>
</dbReference>
<feature type="compositionally biased region" description="Basic and acidic residues" evidence="1">
    <location>
        <begin position="137"/>
        <end position="159"/>
    </location>
</feature>
<name>A0A8T4GXT5_9EURY</name>
<evidence type="ECO:0000313" key="3">
    <source>
        <dbReference type="Proteomes" id="UP000823736"/>
    </source>
</evidence>
<keyword evidence="3" id="KW-1185">Reference proteome</keyword>
<accession>A0A8T4GXT5</accession>
<reference evidence="2" key="1">
    <citation type="submission" date="2021-03" db="EMBL/GenBank/DDBJ databases">
        <title>Genomic Encyclopedia of Type Strains, Phase IV (KMG-IV): sequencing the most valuable type-strain genomes for metagenomic binning, comparative biology and taxonomic classification.</title>
        <authorList>
            <person name="Goeker M."/>
        </authorList>
    </citation>
    <scope>NUCLEOTIDE SEQUENCE</scope>
    <source>
        <strain evidence="2">DSM 26232</strain>
    </source>
</reference>
<dbReference type="OrthoDB" id="350314at2157"/>
<feature type="region of interest" description="Disordered" evidence="1">
    <location>
        <begin position="137"/>
        <end position="190"/>
    </location>
</feature>
<dbReference type="AlphaFoldDB" id="A0A8T4GXT5"/>
<feature type="region of interest" description="Disordered" evidence="1">
    <location>
        <begin position="1"/>
        <end position="63"/>
    </location>
</feature>
<protein>
    <submittedName>
        <fullName evidence="2">Uncharacterized protein</fullName>
    </submittedName>
</protein>
<comment type="caution">
    <text evidence="2">The sequence shown here is derived from an EMBL/GenBank/DDBJ whole genome shotgun (WGS) entry which is preliminary data.</text>
</comment>
<evidence type="ECO:0000313" key="2">
    <source>
        <dbReference type="EMBL" id="MBP1987240.1"/>
    </source>
</evidence>
<proteinExistence type="predicted"/>
<gene>
    <name evidence="2" type="ORF">J2753_001738</name>
</gene>